<proteinExistence type="predicted"/>
<name>A0A9X7CKD2_BACCE</name>
<sequence>MLRVSIVNAKVIDKKFIEGVPGFPAKYLLTLYANDQTQVVDVKSNFFKKIDVGDEIKAYEYKDHLSIEQDKRKSGWD</sequence>
<protein>
    <submittedName>
        <fullName evidence="1">Uncharacterized protein</fullName>
    </submittedName>
</protein>
<dbReference type="AlphaFoldDB" id="A0A9X7CKD2"/>
<reference evidence="1 2" key="1">
    <citation type="submission" date="2017-09" db="EMBL/GenBank/DDBJ databases">
        <title>Large-scale bioinformatics analysis of Bacillus genomes uncovers conserved roles of natural products in bacterial physiology.</title>
        <authorList>
            <consortium name="Agbiome Team Llc"/>
            <person name="Bleich R.M."/>
            <person name="Grubbs K.J."/>
            <person name="Santa Maria K.C."/>
            <person name="Allen S.E."/>
            <person name="Farag S."/>
            <person name="Shank E.A."/>
            <person name="Bowers A."/>
        </authorList>
    </citation>
    <scope>NUCLEOTIDE SEQUENCE [LARGE SCALE GENOMIC DNA]</scope>
    <source>
        <strain evidence="1 2">AFS041711</strain>
    </source>
</reference>
<dbReference type="EMBL" id="NULI01000138">
    <property type="protein sequence ID" value="PGS74215.1"/>
    <property type="molecule type" value="Genomic_DNA"/>
</dbReference>
<organism evidence="1 2">
    <name type="scientific">Bacillus cereus</name>
    <dbReference type="NCBI Taxonomy" id="1396"/>
    <lineage>
        <taxon>Bacteria</taxon>
        <taxon>Bacillati</taxon>
        <taxon>Bacillota</taxon>
        <taxon>Bacilli</taxon>
        <taxon>Bacillales</taxon>
        <taxon>Bacillaceae</taxon>
        <taxon>Bacillus</taxon>
        <taxon>Bacillus cereus group</taxon>
    </lineage>
</organism>
<accession>A0A9X7CKD2</accession>
<evidence type="ECO:0000313" key="2">
    <source>
        <dbReference type="Proteomes" id="UP000224203"/>
    </source>
</evidence>
<gene>
    <name evidence="1" type="ORF">COC69_23435</name>
</gene>
<evidence type="ECO:0000313" key="1">
    <source>
        <dbReference type="EMBL" id="PGS74215.1"/>
    </source>
</evidence>
<dbReference type="Proteomes" id="UP000224203">
    <property type="component" value="Unassembled WGS sequence"/>
</dbReference>
<comment type="caution">
    <text evidence="1">The sequence shown here is derived from an EMBL/GenBank/DDBJ whole genome shotgun (WGS) entry which is preliminary data.</text>
</comment>